<protein>
    <submittedName>
        <fullName evidence="2">Uncharacterized protein</fullName>
    </submittedName>
</protein>
<feature type="chain" id="PRO_5043851590" evidence="1">
    <location>
        <begin position="22"/>
        <end position="295"/>
    </location>
</feature>
<evidence type="ECO:0000313" key="2">
    <source>
        <dbReference type="EMBL" id="XBY66716.1"/>
    </source>
</evidence>
<dbReference type="AlphaFoldDB" id="A0AAU7YAD1"/>
<reference evidence="2" key="1">
    <citation type="submission" date="2023-08" db="EMBL/GenBank/DDBJ databases">
        <title>Increased levels of nutrients transform a symbiont into a lethal pathobiont.</title>
        <authorList>
            <person name="Lachnit T."/>
            <person name="Ulrich L."/>
            <person name="Willmer F.M."/>
            <person name="Hasenbein T."/>
            <person name="Steiner L.X."/>
            <person name="Wolters M."/>
            <person name="Herbst E.M."/>
            <person name="Deines P."/>
        </authorList>
    </citation>
    <scope>NUCLEOTIDE SEQUENCE</scope>
    <source>
        <strain evidence="2">T3</strain>
    </source>
</reference>
<name>A0AAU7YAD1_9PSED</name>
<feature type="signal peptide" evidence="1">
    <location>
        <begin position="1"/>
        <end position="21"/>
    </location>
</feature>
<keyword evidence="1" id="KW-0732">Signal</keyword>
<accession>A0AAU7YAD1</accession>
<dbReference type="RefSeq" id="WP_350448452.1">
    <property type="nucleotide sequence ID" value="NZ_CP158373.1"/>
</dbReference>
<gene>
    <name evidence="2" type="ORF">ABS648_13410</name>
</gene>
<evidence type="ECO:0000256" key="1">
    <source>
        <dbReference type="SAM" id="SignalP"/>
    </source>
</evidence>
<sequence length="295" mass="32531">MTPLRLLCLILLCSPLGLLQAADAPTLRARHAALVPQLERNQFQRPLYLESSQTDSQLQGDIYAEVAQPFSQTGPALQGTEQWCEMLILHLNVKACQASAAGANSTLSVHIGRKFDQPLADAYPFAFSYRVEASAPDYLRVGLKAAQGPLGTSDYRIVLEVLALDEQRSFLHLSYAYSYGVAASLAMQGYLATTGRDKVGFSIVGQTDAGQPVYLGDMRGVVERNTMRYYLAVDAYLGALQLPVAERLDKRLNDWHSGVERYPRQLHELERAAYLSMKHGEVQRQQALAQGAAVE</sequence>
<dbReference type="EMBL" id="CP158373">
    <property type="protein sequence ID" value="XBY66716.1"/>
    <property type="molecule type" value="Genomic_DNA"/>
</dbReference>
<proteinExistence type="predicted"/>
<organism evidence="2">
    <name type="scientific">Pseudomonas solani</name>
    <dbReference type="NCBI Taxonomy" id="2731552"/>
    <lineage>
        <taxon>Bacteria</taxon>
        <taxon>Pseudomonadati</taxon>
        <taxon>Pseudomonadota</taxon>
        <taxon>Gammaproteobacteria</taxon>
        <taxon>Pseudomonadales</taxon>
        <taxon>Pseudomonadaceae</taxon>
        <taxon>Pseudomonas</taxon>
    </lineage>
</organism>